<protein>
    <submittedName>
        <fullName evidence="1">Predicted protein</fullName>
    </submittedName>
</protein>
<evidence type="ECO:0000313" key="2">
    <source>
        <dbReference type="Proteomes" id="UP000003824"/>
    </source>
</evidence>
<dbReference type="AlphaFoldDB" id="D6A4I2"/>
<dbReference type="Proteomes" id="UP000003824">
    <property type="component" value="Unassembled WGS sequence"/>
</dbReference>
<evidence type="ECO:0000313" key="1">
    <source>
        <dbReference type="EMBL" id="EFE65822.2"/>
    </source>
</evidence>
<organism evidence="1 2">
    <name type="scientific">Streptomyces viridosporus (strain ATCC 14672 / DSM 40746 / JCM 4963 / KCTC 9882 / NRRL B-12104 / FH 1290)</name>
    <name type="common">Streptomyces ghanaensis</name>
    <dbReference type="NCBI Taxonomy" id="566461"/>
    <lineage>
        <taxon>Bacteria</taxon>
        <taxon>Bacillati</taxon>
        <taxon>Actinomycetota</taxon>
        <taxon>Actinomycetes</taxon>
        <taxon>Kitasatosporales</taxon>
        <taxon>Streptomycetaceae</taxon>
        <taxon>Streptomyces</taxon>
    </lineage>
</organism>
<gene>
    <name evidence="1" type="ORF">SSFG_01076</name>
</gene>
<sequence>MHHRLPTGGTVIREDRFLISRKPYAVNLGSLRGSRTETPQGRNEYYFDGRIDAVWFRRRKGITVACIGELWDLQHPEPADARQFLEQHDDGRYGGDTHGRWDGTSYWGTGTLADQEQHLEILRPMLAGYPAIPDGYDGWWTFQPAR</sequence>
<dbReference type="eggNOG" id="ENOG50348ZM">
    <property type="taxonomic scope" value="Bacteria"/>
</dbReference>
<accession>D6A4I2</accession>
<name>D6A4I2_STRV1</name>
<reference evidence="2" key="1">
    <citation type="submission" date="2008-12" db="EMBL/GenBank/DDBJ databases">
        <title>Annotation of Streptomyces ghanaensis ATCC 14672.</title>
        <authorList>
            <consortium name="The Broad Institute Genome Sequencing Platform"/>
            <consortium name="Broad Institute Microbial Sequencing Center"/>
            <person name="Fischbach M."/>
            <person name="Ward D."/>
            <person name="Young S."/>
            <person name="Kodira C.D."/>
            <person name="Zeng Q."/>
            <person name="Koehrsen M."/>
            <person name="Godfrey P."/>
            <person name="Alvarado L."/>
            <person name="Berlin A.M."/>
            <person name="Borenstein D."/>
            <person name="Chen Z."/>
            <person name="Engels R."/>
            <person name="Freedman E."/>
            <person name="Gellesch M."/>
            <person name="Goldberg J."/>
            <person name="Griggs A."/>
            <person name="Gujja S."/>
            <person name="Heiman D.I."/>
            <person name="Hepburn T.A."/>
            <person name="Howarth C."/>
            <person name="Jen D."/>
            <person name="Larson L."/>
            <person name="Lewis B."/>
            <person name="Mehta T."/>
            <person name="Park D."/>
            <person name="Pearson M."/>
            <person name="Roberts A."/>
            <person name="Saif S."/>
            <person name="Shea T.D."/>
            <person name="Shenoy N."/>
            <person name="Sisk P."/>
            <person name="Stolte C."/>
            <person name="Sykes S.N."/>
            <person name="Walk T."/>
            <person name="White J."/>
            <person name="Yandava C."/>
            <person name="Straight P."/>
            <person name="Clardy J."/>
            <person name="Hung D."/>
            <person name="Kolter R."/>
            <person name="Mekalanos J."/>
            <person name="Walker S."/>
            <person name="Walsh C.T."/>
            <person name="Wieland B.L.C."/>
            <person name="Ilzarbe M."/>
            <person name="Galagan J."/>
            <person name="Nusbaum C."/>
            <person name="Birren B."/>
        </authorList>
    </citation>
    <scope>NUCLEOTIDE SEQUENCE [LARGE SCALE GENOMIC DNA]</scope>
    <source>
        <strain evidence="2">ATCC 14672 / DSM 40746 / JCM 4963 / KCTC 9882 / NRRL B-12104 / FH 1290</strain>
    </source>
</reference>
<dbReference type="EMBL" id="DS999641">
    <property type="protein sequence ID" value="EFE65822.2"/>
    <property type="molecule type" value="Genomic_DNA"/>
</dbReference>
<proteinExistence type="predicted"/>